<reference evidence="2" key="1">
    <citation type="submission" date="2020-03" db="EMBL/GenBank/DDBJ databases">
        <title>Genome of Pelagibius litoralis DSM 21314T.</title>
        <authorList>
            <person name="Wang G."/>
        </authorList>
    </citation>
    <scope>NUCLEOTIDE SEQUENCE</scope>
    <source>
        <strain evidence="2">DSM 21314</strain>
    </source>
</reference>
<dbReference type="GO" id="GO:0003824">
    <property type="term" value="F:catalytic activity"/>
    <property type="evidence" value="ECO:0007669"/>
    <property type="project" value="UniProtKB-ARBA"/>
</dbReference>
<dbReference type="EMBL" id="JAAQPH010000030">
    <property type="protein sequence ID" value="NIA72014.1"/>
    <property type="molecule type" value="Genomic_DNA"/>
</dbReference>
<dbReference type="InterPro" id="IPR001753">
    <property type="entry name" value="Enoyl-CoA_hydra/iso"/>
</dbReference>
<evidence type="ECO:0000313" key="3">
    <source>
        <dbReference type="Proteomes" id="UP000761264"/>
    </source>
</evidence>
<protein>
    <submittedName>
        <fullName evidence="2">Enoyl-CoA hydratase/isomerase family protein</fullName>
    </submittedName>
</protein>
<name>A0A967KEN0_9PROT</name>
<dbReference type="Proteomes" id="UP000761264">
    <property type="component" value="Unassembled WGS sequence"/>
</dbReference>
<dbReference type="InterPro" id="IPR029045">
    <property type="entry name" value="ClpP/crotonase-like_dom_sf"/>
</dbReference>
<dbReference type="PANTHER" id="PTHR42964:SF1">
    <property type="entry name" value="POLYKETIDE BIOSYNTHESIS ENOYL-COA HYDRATASE PKSH-RELATED"/>
    <property type="match status" value="1"/>
</dbReference>
<dbReference type="Gene3D" id="3.90.226.10">
    <property type="entry name" value="2-enoyl-CoA Hydratase, Chain A, domain 1"/>
    <property type="match status" value="1"/>
</dbReference>
<comment type="caution">
    <text evidence="2">The sequence shown here is derived from an EMBL/GenBank/DDBJ whole genome shotgun (WGS) entry which is preliminary data.</text>
</comment>
<gene>
    <name evidence="2" type="ORF">HBA54_25770</name>
</gene>
<keyword evidence="3" id="KW-1185">Reference proteome</keyword>
<dbReference type="GO" id="GO:0008300">
    <property type="term" value="P:isoprenoid catabolic process"/>
    <property type="evidence" value="ECO:0007669"/>
    <property type="project" value="TreeGrafter"/>
</dbReference>
<proteinExistence type="inferred from homology"/>
<dbReference type="SUPFAM" id="SSF52096">
    <property type="entry name" value="ClpP/crotonase"/>
    <property type="match status" value="1"/>
</dbReference>
<dbReference type="InterPro" id="IPR014748">
    <property type="entry name" value="Enoyl-CoA_hydra_C"/>
</dbReference>
<evidence type="ECO:0000313" key="2">
    <source>
        <dbReference type="EMBL" id="NIA72014.1"/>
    </source>
</evidence>
<dbReference type="Gene3D" id="1.10.12.10">
    <property type="entry name" value="Lyase 2-enoyl-coa Hydratase, Chain A, domain 2"/>
    <property type="match status" value="1"/>
</dbReference>
<organism evidence="2 3">
    <name type="scientific">Pelagibius litoralis</name>
    <dbReference type="NCBI Taxonomy" id="374515"/>
    <lineage>
        <taxon>Bacteria</taxon>
        <taxon>Pseudomonadati</taxon>
        <taxon>Pseudomonadota</taxon>
        <taxon>Alphaproteobacteria</taxon>
        <taxon>Rhodospirillales</taxon>
        <taxon>Rhodovibrionaceae</taxon>
        <taxon>Pelagibius</taxon>
    </lineage>
</organism>
<comment type="similarity">
    <text evidence="1">Belongs to the enoyl-CoA hydratase/isomerase family.</text>
</comment>
<accession>A0A967KEN0</accession>
<dbReference type="PANTHER" id="PTHR42964">
    <property type="entry name" value="ENOYL-COA HYDRATASE"/>
    <property type="match status" value="1"/>
</dbReference>
<dbReference type="CDD" id="cd06558">
    <property type="entry name" value="crotonase-like"/>
    <property type="match status" value="1"/>
</dbReference>
<sequence length="263" mass="28136">MTSPFFVQAIDPRGVARITLTRSEVHNAFNDVLIAELTAVLEGLSRDDRVRLVVLSAQGRSFSAGADLNWMKAMAGFSEAENRDDALRLARLMQCLNELPKPTLALVQGAAYGGGVGLVACCDIVVAAEEAKFCLSEVKLGLTPAVISPYVVAAIGEAAARRYFLTAEAFSAWEAQRLGLVHEVVEGPALEQKGRQIAAALLDGGPKAQTAAKDLIFAVSKTGAQDVLIEETARRIAAVRASDEGREGITAFLEKRRPGWQED</sequence>
<dbReference type="Pfam" id="PF00378">
    <property type="entry name" value="ECH_1"/>
    <property type="match status" value="1"/>
</dbReference>
<evidence type="ECO:0000256" key="1">
    <source>
        <dbReference type="ARBA" id="ARBA00005254"/>
    </source>
</evidence>
<dbReference type="RefSeq" id="WP_167230600.1">
    <property type="nucleotide sequence ID" value="NZ_JAAQPH010000030.1"/>
</dbReference>
<dbReference type="AlphaFoldDB" id="A0A967KEN0"/>
<dbReference type="InterPro" id="IPR051683">
    <property type="entry name" value="Enoyl-CoA_Hydratase/Isomerase"/>
</dbReference>